<dbReference type="Proteomes" id="UP000799767">
    <property type="component" value="Unassembled WGS sequence"/>
</dbReference>
<evidence type="ECO:0000256" key="3">
    <source>
        <dbReference type="ARBA" id="ARBA00022692"/>
    </source>
</evidence>
<comment type="domain">
    <text evidence="10">The DHHC domain is required for palmitoyltransferase activity.</text>
</comment>
<feature type="transmembrane region" description="Helical" evidence="10">
    <location>
        <begin position="79"/>
        <end position="101"/>
    </location>
</feature>
<reference evidence="12" key="1">
    <citation type="journal article" date="2020" name="Stud. Mycol.">
        <title>101 Dothideomycetes genomes: a test case for predicting lifestyles and emergence of pathogens.</title>
        <authorList>
            <person name="Haridas S."/>
            <person name="Albert R."/>
            <person name="Binder M."/>
            <person name="Bloem J."/>
            <person name="Labutti K."/>
            <person name="Salamov A."/>
            <person name="Andreopoulos B."/>
            <person name="Baker S."/>
            <person name="Barry K."/>
            <person name="Bills G."/>
            <person name="Bluhm B."/>
            <person name="Cannon C."/>
            <person name="Castanera R."/>
            <person name="Culley D."/>
            <person name="Daum C."/>
            <person name="Ezra D."/>
            <person name="Gonzalez J."/>
            <person name="Henrissat B."/>
            <person name="Kuo A."/>
            <person name="Liang C."/>
            <person name="Lipzen A."/>
            <person name="Lutzoni F."/>
            <person name="Magnuson J."/>
            <person name="Mondo S."/>
            <person name="Nolan M."/>
            <person name="Ohm R."/>
            <person name="Pangilinan J."/>
            <person name="Park H.-J."/>
            <person name="Ramirez L."/>
            <person name="Alfaro M."/>
            <person name="Sun H."/>
            <person name="Tritt A."/>
            <person name="Yoshinaga Y."/>
            <person name="Zwiers L.-H."/>
            <person name="Turgeon B."/>
            <person name="Goodwin S."/>
            <person name="Spatafora J."/>
            <person name="Crous P."/>
            <person name="Grigoriev I."/>
        </authorList>
    </citation>
    <scope>NUCLEOTIDE SEQUENCE</scope>
    <source>
        <strain evidence="12">CBS 113389</strain>
    </source>
</reference>
<evidence type="ECO:0000256" key="9">
    <source>
        <dbReference type="ARBA" id="ARBA00048048"/>
    </source>
</evidence>
<dbReference type="InterPro" id="IPR039859">
    <property type="entry name" value="PFA4/ZDH16/20/ERF2-like"/>
</dbReference>
<evidence type="ECO:0000256" key="2">
    <source>
        <dbReference type="ARBA" id="ARBA00022679"/>
    </source>
</evidence>
<evidence type="ECO:0000256" key="7">
    <source>
        <dbReference type="ARBA" id="ARBA00023288"/>
    </source>
</evidence>
<keyword evidence="5 10" id="KW-0472">Membrane</keyword>
<keyword evidence="7" id="KW-0449">Lipoprotein</keyword>
<dbReference type="GO" id="GO:0019706">
    <property type="term" value="F:protein-cysteine S-palmitoyltransferase activity"/>
    <property type="evidence" value="ECO:0007669"/>
    <property type="project" value="UniProtKB-EC"/>
</dbReference>
<feature type="domain" description="Palmitoyltransferase DHHC" evidence="11">
    <location>
        <begin position="153"/>
        <end position="296"/>
    </location>
</feature>
<dbReference type="GO" id="GO:0005783">
    <property type="term" value="C:endoplasmic reticulum"/>
    <property type="evidence" value="ECO:0007669"/>
    <property type="project" value="TreeGrafter"/>
</dbReference>
<dbReference type="GO" id="GO:0005794">
    <property type="term" value="C:Golgi apparatus"/>
    <property type="evidence" value="ECO:0007669"/>
    <property type="project" value="TreeGrafter"/>
</dbReference>
<feature type="transmembrane region" description="Helical" evidence="10">
    <location>
        <begin position="243"/>
        <end position="267"/>
    </location>
</feature>
<keyword evidence="8 10" id="KW-0012">Acyltransferase</keyword>
<feature type="transmembrane region" description="Helical" evidence="10">
    <location>
        <begin position="107"/>
        <end position="126"/>
    </location>
</feature>
<dbReference type="PROSITE" id="PS50216">
    <property type="entry name" value="DHHC"/>
    <property type="match status" value="1"/>
</dbReference>
<dbReference type="GO" id="GO:0006612">
    <property type="term" value="P:protein targeting to membrane"/>
    <property type="evidence" value="ECO:0007669"/>
    <property type="project" value="TreeGrafter"/>
</dbReference>
<keyword evidence="6" id="KW-0564">Palmitate</keyword>
<keyword evidence="4 10" id="KW-1133">Transmembrane helix</keyword>
<feature type="transmembrane region" description="Helical" evidence="10">
    <location>
        <begin position="6"/>
        <end position="24"/>
    </location>
</feature>
<dbReference type="PANTHER" id="PTHR22883">
    <property type="entry name" value="ZINC FINGER DHHC DOMAIN CONTAINING PROTEIN"/>
    <property type="match status" value="1"/>
</dbReference>
<evidence type="ECO:0000256" key="6">
    <source>
        <dbReference type="ARBA" id="ARBA00023139"/>
    </source>
</evidence>
<protein>
    <recommendedName>
        <fullName evidence="10">Palmitoyltransferase</fullName>
        <ecNumber evidence="10">2.3.1.225</ecNumber>
    </recommendedName>
</protein>
<comment type="subcellular location">
    <subcellularLocation>
        <location evidence="1">Membrane</location>
        <topology evidence="1">Multi-pass membrane protein</topology>
    </subcellularLocation>
</comment>
<dbReference type="AlphaFoldDB" id="A0A6A6Q0H3"/>
<dbReference type="GO" id="GO:0016020">
    <property type="term" value="C:membrane"/>
    <property type="evidence" value="ECO:0007669"/>
    <property type="project" value="UniProtKB-SubCell"/>
</dbReference>
<dbReference type="InterPro" id="IPR001594">
    <property type="entry name" value="Palmitoyltrfase_DHHC"/>
</dbReference>
<evidence type="ECO:0000313" key="13">
    <source>
        <dbReference type="Proteomes" id="UP000799767"/>
    </source>
</evidence>
<proteinExistence type="inferred from homology"/>
<evidence type="ECO:0000256" key="5">
    <source>
        <dbReference type="ARBA" id="ARBA00023136"/>
    </source>
</evidence>
<evidence type="ECO:0000313" key="12">
    <source>
        <dbReference type="EMBL" id="KAF2485531.1"/>
    </source>
</evidence>
<name>A0A6A6Q0H3_9PEZI</name>
<keyword evidence="3 10" id="KW-0812">Transmembrane</keyword>
<comment type="catalytic activity">
    <reaction evidence="9 10">
        <text>L-cysteinyl-[protein] + hexadecanoyl-CoA = S-hexadecanoyl-L-cysteinyl-[protein] + CoA</text>
        <dbReference type="Rhea" id="RHEA:36683"/>
        <dbReference type="Rhea" id="RHEA-COMP:10131"/>
        <dbReference type="Rhea" id="RHEA-COMP:11032"/>
        <dbReference type="ChEBI" id="CHEBI:29950"/>
        <dbReference type="ChEBI" id="CHEBI:57287"/>
        <dbReference type="ChEBI" id="CHEBI:57379"/>
        <dbReference type="ChEBI" id="CHEBI:74151"/>
        <dbReference type="EC" id="2.3.1.225"/>
    </reaction>
</comment>
<organism evidence="12 13">
    <name type="scientific">Neohortaea acidophila</name>
    <dbReference type="NCBI Taxonomy" id="245834"/>
    <lineage>
        <taxon>Eukaryota</taxon>
        <taxon>Fungi</taxon>
        <taxon>Dikarya</taxon>
        <taxon>Ascomycota</taxon>
        <taxon>Pezizomycotina</taxon>
        <taxon>Dothideomycetes</taxon>
        <taxon>Dothideomycetidae</taxon>
        <taxon>Mycosphaerellales</taxon>
        <taxon>Teratosphaeriaceae</taxon>
        <taxon>Neohortaea</taxon>
    </lineage>
</organism>
<dbReference type="EC" id="2.3.1.225" evidence="10"/>
<evidence type="ECO:0000256" key="4">
    <source>
        <dbReference type="ARBA" id="ARBA00022989"/>
    </source>
</evidence>
<evidence type="ECO:0000256" key="8">
    <source>
        <dbReference type="ARBA" id="ARBA00023315"/>
    </source>
</evidence>
<dbReference type="RefSeq" id="XP_033592100.1">
    <property type="nucleotide sequence ID" value="XM_033730810.1"/>
</dbReference>
<dbReference type="OrthoDB" id="9909019at2759"/>
<keyword evidence="2 10" id="KW-0808">Transferase</keyword>
<dbReference type="Pfam" id="PF01529">
    <property type="entry name" value="DHHC"/>
    <property type="match status" value="1"/>
</dbReference>
<dbReference type="GeneID" id="54471812"/>
<dbReference type="EMBL" id="MU001633">
    <property type="protein sequence ID" value="KAF2485531.1"/>
    <property type="molecule type" value="Genomic_DNA"/>
</dbReference>
<comment type="similarity">
    <text evidence="10">Belongs to the DHHC palmitoyltransferase family.</text>
</comment>
<evidence type="ECO:0000259" key="11">
    <source>
        <dbReference type="Pfam" id="PF01529"/>
    </source>
</evidence>
<feature type="transmembrane region" description="Helical" evidence="10">
    <location>
        <begin position="200"/>
        <end position="223"/>
    </location>
</feature>
<sequence length="406" mass="45357">MGVIRNIVIAVSAISFLTFVALFGQLPALRKTPIGWLHWLLRYGIPNFLAGIDQHVTGGKIARVGVRLGNYLFFKKNPVVLIIFLALLTGSAGLLLWHGIALLPTKLVIPIPILLVQPYLFTWLCASHKGHHIISATHRQRLHDYPYDHVLFNPGNICITCHLYKPARSKHCSLCGVCIAMCDHHCPWVNNCVGRGNYRYFLAVLLSLGLVEVYGAYLSWYILRPQVQIDPTNPFFSRAYANNLIDAAVVAVNIGGLSIAGVGMLAAATGALPFGLLAYHCYLIWAGLTTNESSKWADWREDMRDGLVFKGSRQALQMHHHPHDNEENRWGYANGNSDFASVANTTQHEPHVPWPIHSDQAIFLSRDGRPPAGEEALWTQVWDLKDVDNLYDLGGWRNFTDVLQGK</sequence>
<dbReference type="PANTHER" id="PTHR22883:SF480">
    <property type="entry name" value="PALMITOYLTRANSFERASE SWF1"/>
    <property type="match status" value="1"/>
</dbReference>
<evidence type="ECO:0000256" key="1">
    <source>
        <dbReference type="ARBA" id="ARBA00004141"/>
    </source>
</evidence>
<gene>
    <name evidence="12" type="ORF">BDY17DRAFT_247344</name>
</gene>
<evidence type="ECO:0000256" key="10">
    <source>
        <dbReference type="RuleBase" id="RU079119"/>
    </source>
</evidence>
<keyword evidence="13" id="KW-1185">Reference proteome</keyword>
<accession>A0A6A6Q0H3</accession>